<dbReference type="EMBL" id="BAABAT010000067">
    <property type="protein sequence ID" value="GAA4263373.1"/>
    <property type="molecule type" value="Genomic_DNA"/>
</dbReference>
<evidence type="ECO:0000256" key="3">
    <source>
        <dbReference type="ARBA" id="ARBA00022729"/>
    </source>
</evidence>
<keyword evidence="3" id="KW-0732">Signal</keyword>
<dbReference type="PROSITE" id="PS51257">
    <property type="entry name" value="PROKAR_LIPOPROTEIN"/>
    <property type="match status" value="1"/>
</dbReference>
<reference evidence="7" key="1">
    <citation type="journal article" date="2019" name="Int. J. Syst. Evol. Microbiol.">
        <title>The Global Catalogue of Microorganisms (GCM) 10K type strain sequencing project: providing services to taxonomists for standard genome sequencing and annotation.</title>
        <authorList>
            <consortium name="The Broad Institute Genomics Platform"/>
            <consortium name="The Broad Institute Genome Sequencing Center for Infectious Disease"/>
            <person name="Wu L."/>
            <person name="Ma J."/>
        </authorList>
    </citation>
    <scope>NUCLEOTIDE SEQUENCE [LARGE SCALE GENOMIC DNA]</scope>
    <source>
        <strain evidence="7">JCM 17441</strain>
    </source>
</reference>
<accession>A0ABP8DTV0</accession>
<evidence type="ECO:0000256" key="1">
    <source>
        <dbReference type="ARBA" id="ARBA00010062"/>
    </source>
</evidence>
<evidence type="ECO:0000256" key="4">
    <source>
        <dbReference type="ARBA" id="ARBA00022970"/>
    </source>
</evidence>
<dbReference type="InterPro" id="IPR028082">
    <property type="entry name" value="Peripla_BP_I"/>
</dbReference>
<dbReference type="Gene3D" id="3.40.50.2300">
    <property type="match status" value="2"/>
</dbReference>
<feature type="domain" description="Leucine-binding protein" evidence="5">
    <location>
        <begin position="40"/>
        <end position="380"/>
    </location>
</feature>
<dbReference type="RefSeq" id="WP_345142585.1">
    <property type="nucleotide sequence ID" value="NZ_BAABAT010000067.1"/>
</dbReference>
<keyword evidence="4" id="KW-0029">Amino-acid transport</keyword>
<keyword evidence="7" id="KW-1185">Reference proteome</keyword>
<dbReference type="PRINTS" id="PR00337">
    <property type="entry name" value="LEUILEVALBP"/>
</dbReference>
<dbReference type="PANTHER" id="PTHR47628">
    <property type="match status" value="1"/>
</dbReference>
<dbReference type="InterPro" id="IPR028081">
    <property type="entry name" value="Leu-bd"/>
</dbReference>
<gene>
    <name evidence="6" type="primary">urtA_2</name>
    <name evidence="6" type="ORF">GCM10022255_107340</name>
</gene>
<dbReference type="CDD" id="cd06356">
    <property type="entry name" value="PBP1_amide_urea_BP-like"/>
    <property type="match status" value="1"/>
</dbReference>
<name>A0ABP8DTV0_9ACTN</name>
<comment type="similarity">
    <text evidence="1">Belongs to the leucine-binding protein family.</text>
</comment>
<dbReference type="Pfam" id="PF13458">
    <property type="entry name" value="Peripla_BP_6"/>
    <property type="match status" value="1"/>
</dbReference>
<organism evidence="6 7">
    <name type="scientific">Dactylosporangium darangshiense</name>
    <dbReference type="NCBI Taxonomy" id="579108"/>
    <lineage>
        <taxon>Bacteria</taxon>
        <taxon>Bacillati</taxon>
        <taxon>Actinomycetota</taxon>
        <taxon>Actinomycetes</taxon>
        <taxon>Micromonosporales</taxon>
        <taxon>Micromonosporaceae</taxon>
        <taxon>Dactylosporangium</taxon>
    </lineage>
</organism>
<evidence type="ECO:0000313" key="6">
    <source>
        <dbReference type="EMBL" id="GAA4263373.1"/>
    </source>
</evidence>
<dbReference type="SUPFAM" id="SSF53822">
    <property type="entry name" value="Periplasmic binding protein-like I"/>
    <property type="match status" value="1"/>
</dbReference>
<dbReference type="PANTHER" id="PTHR47628:SF1">
    <property type="entry name" value="ALIPHATIC AMIDASE EXPRESSION-REGULATING PROTEIN"/>
    <property type="match status" value="1"/>
</dbReference>
<evidence type="ECO:0000256" key="2">
    <source>
        <dbReference type="ARBA" id="ARBA00022448"/>
    </source>
</evidence>
<comment type="caution">
    <text evidence="6">The sequence shown here is derived from an EMBL/GenBank/DDBJ whole genome shotgun (WGS) entry which is preliminary data.</text>
</comment>
<proteinExistence type="inferred from homology"/>
<dbReference type="Proteomes" id="UP001500620">
    <property type="component" value="Unassembled WGS sequence"/>
</dbReference>
<evidence type="ECO:0000259" key="5">
    <source>
        <dbReference type="Pfam" id="PF13458"/>
    </source>
</evidence>
<sequence>MQRPHGRLGLGLLAVASAVLLLITAGCSAKPAGETASDQPIAVGSILDATGPLNVLGKPNIDATKLAVKDINDSGGLLGRQLKLISYDSQSDNAMYTQYANKLTLENKVSVLMGGITSASREAIRPIADRSKTLYFYNQLYEGGVCDKNVFNTGPVPSQQLAPLIPYAAQHFGKKMYIVAADYNFGHISAGWVKKYAEQAGAKIVGEEYIPLESSEFGPVINKLQAAKPDVVVSLLVGGNHAAFYRLFSSTGLNTSMKIVSSTFGDGSEHIVLAPNESKGITVAFPYFQELKSPANEAFTAKWHAAYGSDYPYVANSGVTVYNGWMLWAAAVRQAGSLDRDKVIAALESGLSIDTPSGKVSLDPGSHHVTQNVTIAEANDQHGFKILETEANVPPAFEKSVCDLQKNPNTNKQFLP</sequence>
<protein>
    <submittedName>
        <fullName evidence="6">Urea ABC transporter substrate-binding protein</fullName>
    </submittedName>
</protein>
<dbReference type="InterPro" id="IPR000709">
    <property type="entry name" value="Leu_Ile_Val-bd"/>
</dbReference>
<keyword evidence="2" id="KW-0813">Transport</keyword>
<evidence type="ECO:0000313" key="7">
    <source>
        <dbReference type="Proteomes" id="UP001500620"/>
    </source>
</evidence>